<evidence type="ECO:0000313" key="11">
    <source>
        <dbReference type="EMBL" id="CDH52766.1"/>
    </source>
</evidence>
<protein>
    <submittedName>
        <fullName evidence="11">Uncharacterized protein</fullName>
    </submittedName>
</protein>
<feature type="domain" description="C2H2-type" evidence="9">
    <location>
        <begin position="264"/>
        <end position="294"/>
    </location>
</feature>
<evidence type="ECO:0000256" key="2">
    <source>
        <dbReference type="ARBA" id="ARBA00022723"/>
    </source>
</evidence>
<dbReference type="InterPro" id="IPR051061">
    <property type="entry name" value="Zinc_finger_trans_reg"/>
</dbReference>
<keyword evidence="5" id="KW-0805">Transcription regulation</keyword>
<organism evidence="11 12">
    <name type="scientific">Lichtheimia corymbifera JMRC:FSU:9682</name>
    <dbReference type="NCBI Taxonomy" id="1263082"/>
    <lineage>
        <taxon>Eukaryota</taxon>
        <taxon>Fungi</taxon>
        <taxon>Fungi incertae sedis</taxon>
        <taxon>Mucoromycota</taxon>
        <taxon>Mucoromycotina</taxon>
        <taxon>Mucoromycetes</taxon>
        <taxon>Mucorales</taxon>
        <taxon>Lichtheimiaceae</taxon>
        <taxon>Lichtheimia</taxon>
    </lineage>
</organism>
<evidence type="ECO:0000256" key="7">
    <source>
        <dbReference type="ARBA" id="ARBA00023242"/>
    </source>
</evidence>
<evidence type="ECO:0000259" key="9">
    <source>
        <dbReference type="PROSITE" id="PS50157"/>
    </source>
</evidence>
<comment type="caution">
    <text evidence="11">The sequence shown here is derived from an EMBL/GenBank/DDBJ whole genome shotgun (WGS) entry which is preliminary data.</text>
</comment>
<accession>A0A068RUX2</accession>
<evidence type="ECO:0000256" key="1">
    <source>
        <dbReference type="ARBA" id="ARBA00004123"/>
    </source>
</evidence>
<dbReference type="GO" id="GO:0008270">
    <property type="term" value="F:zinc ion binding"/>
    <property type="evidence" value="ECO:0007669"/>
    <property type="project" value="UniProtKB-KW"/>
</dbReference>
<evidence type="ECO:0000256" key="8">
    <source>
        <dbReference type="PROSITE-ProRule" id="PRU00042"/>
    </source>
</evidence>
<gene>
    <name evidence="11" type="ORF">LCOR_04207.1</name>
</gene>
<evidence type="ECO:0000259" key="10">
    <source>
        <dbReference type="PROSITE" id="PS50172"/>
    </source>
</evidence>
<dbReference type="InterPro" id="IPR001357">
    <property type="entry name" value="BRCT_dom"/>
</dbReference>
<proteinExistence type="predicted"/>
<evidence type="ECO:0000256" key="6">
    <source>
        <dbReference type="ARBA" id="ARBA00023163"/>
    </source>
</evidence>
<dbReference type="STRING" id="1263082.A0A068RUX2"/>
<dbReference type="InterPro" id="IPR036236">
    <property type="entry name" value="Znf_C2H2_sf"/>
</dbReference>
<dbReference type="GO" id="GO:0005634">
    <property type="term" value="C:nucleus"/>
    <property type="evidence" value="ECO:0007669"/>
    <property type="project" value="UniProtKB-SubCell"/>
</dbReference>
<dbReference type="PROSITE" id="PS50172">
    <property type="entry name" value="BRCT"/>
    <property type="match status" value="1"/>
</dbReference>
<feature type="domain" description="C2H2-type" evidence="9">
    <location>
        <begin position="233"/>
        <end position="262"/>
    </location>
</feature>
<dbReference type="InterPro" id="IPR013087">
    <property type="entry name" value="Znf_C2H2_type"/>
</dbReference>
<evidence type="ECO:0000256" key="5">
    <source>
        <dbReference type="ARBA" id="ARBA00023015"/>
    </source>
</evidence>
<keyword evidence="3 8" id="KW-0863">Zinc-finger</keyword>
<comment type="subcellular location">
    <subcellularLocation>
        <location evidence="1">Nucleus</location>
    </subcellularLocation>
</comment>
<feature type="domain" description="C2H2-type" evidence="9">
    <location>
        <begin position="150"/>
        <end position="178"/>
    </location>
</feature>
<keyword evidence="12" id="KW-1185">Reference proteome</keyword>
<dbReference type="GO" id="GO:0006357">
    <property type="term" value="P:regulation of transcription by RNA polymerase II"/>
    <property type="evidence" value="ECO:0007669"/>
    <property type="project" value="TreeGrafter"/>
</dbReference>
<feature type="domain" description="C2H2-type" evidence="9">
    <location>
        <begin position="323"/>
        <end position="353"/>
    </location>
</feature>
<feature type="domain" description="BRCT" evidence="10">
    <location>
        <begin position="456"/>
        <end position="501"/>
    </location>
</feature>
<evidence type="ECO:0000256" key="4">
    <source>
        <dbReference type="ARBA" id="ARBA00022833"/>
    </source>
</evidence>
<evidence type="ECO:0000313" key="12">
    <source>
        <dbReference type="Proteomes" id="UP000027586"/>
    </source>
</evidence>
<dbReference type="SMART" id="SM00355">
    <property type="entry name" value="ZnF_C2H2"/>
    <property type="match status" value="7"/>
</dbReference>
<dbReference type="PROSITE" id="PS50157">
    <property type="entry name" value="ZINC_FINGER_C2H2_2"/>
    <property type="match status" value="5"/>
</dbReference>
<name>A0A068RUX2_9FUNG</name>
<dbReference type="InterPro" id="IPR036420">
    <property type="entry name" value="BRCT_dom_sf"/>
</dbReference>
<dbReference type="PROSITE" id="PS00028">
    <property type="entry name" value="ZINC_FINGER_C2H2_1"/>
    <property type="match status" value="7"/>
</dbReference>
<dbReference type="EMBL" id="CBTN010000014">
    <property type="protein sequence ID" value="CDH52766.1"/>
    <property type="molecule type" value="Genomic_DNA"/>
</dbReference>
<dbReference type="PANTHER" id="PTHR46179">
    <property type="entry name" value="ZINC FINGER PROTEIN"/>
    <property type="match status" value="1"/>
</dbReference>
<dbReference type="Gene3D" id="3.40.50.10190">
    <property type="entry name" value="BRCT domain"/>
    <property type="match status" value="1"/>
</dbReference>
<sequence length="501" mass="57069">MSSPTSWAKRLIQSTTSTLTRVAQIPLHHKLVDLETMLTTGILPYGDTPAASDVFFYDYLGVDGLADPLTRVIGQDTCVLRLTALNQFLLGLGMAPVKNTRECHPIDIAAYLRSMDPTKNDLAKKYHDMCMQRIRDNMPNNVVNERGRLHRCDLCTKSYHIPDMLIAHKVREHGGEEWKCDECSMILSTKTSLRLHKFNIHSGEVTCEECNRSFENYRVYFAHKVVFHQCQEIECPWADCNERFTTKKRFYRHIHNHNCAQNKLACPVEGCPRLFARPDYLREHVNTIHKKEVIPCRVEGCPKTFLSKGQEYTHHQRMHVRRHHCTYPDCEASFGKPSDLQRHVLCNHENPDFSDVLIEEEASSIELQELVDQLVTGGSKNGKRTAAAAELSSPTNVVKKKIGAMDQILTQSHASADNIPRIVFSNVPMHDQLVFVEMLRNSPLHATVILDKSNIEEATHIITFVEDPSTMRTPSFLYAINDSKMHIVNANWIADSIANGR</sequence>
<feature type="domain" description="C2H2-type" evidence="9">
    <location>
        <begin position="178"/>
        <end position="206"/>
    </location>
</feature>
<keyword evidence="2" id="KW-0479">Metal-binding</keyword>
<keyword evidence="4" id="KW-0862">Zinc</keyword>
<reference evidence="11" key="1">
    <citation type="submission" date="2013-08" db="EMBL/GenBank/DDBJ databases">
        <title>Gene expansion shapes genome architecture in the human pathogen Lichtheimia corymbifera: an evolutionary genomics analysis in the ancient terrestrial Mucorales (Mucoromycotina).</title>
        <authorList>
            <person name="Schwartze V.U."/>
            <person name="Winter S."/>
            <person name="Shelest E."/>
            <person name="Marcet-Houben M."/>
            <person name="Horn F."/>
            <person name="Wehner S."/>
            <person name="Hoffmann K."/>
            <person name="Riege K."/>
            <person name="Sammeth M."/>
            <person name="Nowrousian M."/>
            <person name="Valiante V."/>
            <person name="Linde J."/>
            <person name="Jacobsen I.D."/>
            <person name="Marz M."/>
            <person name="Brakhage A.A."/>
            <person name="Gabaldon T."/>
            <person name="Bocker S."/>
            <person name="Voigt K."/>
        </authorList>
    </citation>
    <scope>NUCLEOTIDE SEQUENCE [LARGE SCALE GENOMIC DNA]</scope>
    <source>
        <strain evidence="11">FSU 9682</strain>
    </source>
</reference>
<dbReference type="PANTHER" id="PTHR46179:SF13">
    <property type="entry name" value="C2H2-TYPE DOMAIN-CONTAINING PROTEIN"/>
    <property type="match status" value="1"/>
</dbReference>
<dbReference type="SUPFAM" id="SSF57667">
    <property type="entry name" value="beta-beta-alpha zinc fingers"/>
    <property type="match status" value="1"/>
</dbReference>
<evidence type="ECO:0000256" key="3">
    <source>
        <dbReference type="ARBA" id="ARBA00022771"/>
    </source>
</evidence>
<keyword evidence="7" id="KW-0539">Nucleus</keyword>
<dbReference type="OrthoDB" id="4748970at2759"/>
<dbReference type="Gene3D" id="3.30.160.60">
    <property type="entry name" value="Classic Zinc Finger"/>
    <property type="match status" value="3"/>
</dbReference>
<dbReference type="VEuPathDB" id="FungiDB:LCOR_04207.1"/>
<keyword evidence="6" id="KW-0804">Transcription</keyword>
<dbReference type="AlphaFoldDB" id="A0A068RUX2"/>
<dbReference type="Proteomes" id="UP000027586">
    <property type="component" value="Unassembled WGS sequence"/>
</dbReference>